<reference evidence="1" key="2">
    <citation type="submission" date="2023-06" db="EMBL/GenBank/DDBJ databases">
        <authorList>
            <person name="Ma L."/>
            <person name="Liu K.-W."/>
            <person name="Li Z."/>
            <person name="Hsiao Y.-Y."/>
            <person name="Qi Y."/>
            <person name="Fu T."/>
            <person name="Tang G."/>
            <person name="Zhang D."/>
            <person name="Sun W.-H."/>
            <person name="Liu D.-K."/>
            <person name="Li Y."/>
            <person name="Chen G.-Z."/>
            <person name="Liu X.-D."/>
            <person name="Liao X.-Y."/>
            <person name="Jiang Y.-T."/>
            <person name="Yu X."/>
            <person name="Hao Y."/>
            <person name="Huang J."/>
            <person name="Zhao X.-W."/>
            <person name="Ke S."/>
            <person name="Chen Y.-Y."/>
            <person name="Wu W.-L."/>
            <person name="Hsu J.-L."/>
            <person name="Lin Y.-F."/>
            <person name="Huang M.-D."/>
            <person name="Li C.-Y."/>
            <person name="Huang L."/>
            <person name="Wang Z.-W."/>
            <person name="Zhao X."/>
            <person name="Zhong W.-Y."/>
            <person name="Peng D.-H."/>
            <person name="Ahmad S."/>
            <person name="Lan S."/>
            <person name="Zhang J.-S."/>
            <person name="Tsai W.-C."/>
            <person name="Van De Peer Y."/>
            <person name="Liu Z.-J."/>
        </authorList>
    </citation>
    <scope>NUCLEOTIDE SEQUENCE</scope>
    <source>
        <strain evidence="1">SCP</strain>
        <tissue evidence="1">Leaves</tissue>
    </source>
</reference>
<accession>A0AAV9A0M5</accession>
<evidence type="ECO:0000313" key="2">
    <source>
        <dbReference type="Proteomes" id="UP001179952"/>
    </source>
</evidence>
<evidence type="ECO:0008006" key="3">
    <source>
        <dbReference type="Google" id="ProtNLM"/>
    </source>
</evidence>
<sequence>MRFKCLCCTPYYPFPTQVQIVLACCVIHSFIRRQQGNDMFFDMSQDDIQDAGDDVVDEGIPSTIDDLCRGDELSGLIAGQLWAVRKV</sequence>
<reference evidence="1" key="1">
    <citation type="journal article" date="2023" name="Nat. Commun.">
        <title>Diploid and tetraploid genomes of Acorus and the evolution of monocots.</title>
        <authorList>
            <person name="Ma L."/>
            <person name="Liu K.W."/>
            <person name="Li Z."/>
            <person name="Hsiao Y.Y."/>
            <person name="Qi Y."/>
            <person name="Fu T."/>
            <person name="Tang G.D."/>
            <person name="Zhang D."/>
            <person name="Sun W.H."/>
            <person name="Liu D.K."/>
            <person name="Li Y."/>
            <person name="Chen G.Z."/>
            <person name="Liu X.D."/>
            <person name="Liao X.Y."/>
            <person name="Jiang Y.T."/>
            <person name="Yu X."/>
            <person name="Hao Y."/>
            <person name="Huang J."/>
            <person name="Zhao X.W."/>
            <person name="Ke S."/>
            <person name="Chen Y.Y."/>
            <person name="Wu W.L."/>
            <person name="Hsu J.L."/>
            <person name="Lin Y.F."/>
            <person name="Huang M.D."/>
            <person name="Li C.Y."/>
            <person name="Huang L."/>
            <person name="Wang Z.W."/>
            <person name="Zhao X."/>
            <person name="Zhong W.Y."/>
            <person name="Peng D.H."/>
            <person name="Ahmad S."/>
            <person name="Lan S."/>
            <person name="Zhang J.S."/>
            <person name="Tsai W.C."/>
            <person name="Van de Peer Y."/>
            <person name="Liu Z.J."/>
        </authorList>
    </citation>
    <scope>NUCLEOTIDE SEQUENCE</scope>
    <source>
        <strain evidence="1">SCP</strain>
    </source>
</reference>
<organism evidence="1 2">
    <name type="scientific">Acorus gramineus</name>
    <name type="common">Dwarf sweet flag</name>
    <dbReference type="NCBI Taxonomy" id="55184"/>
    <lineage>
        <taxon>Eukaryota</taxon>
        <taxon>Viridiplantae</taxon>
        <taxon>Streptophyta</taxon>
        <taxon>Embryophyta</taxon>
        <taxon>Tracheophyta</taxon>
        <taxon>Spermatophyta</taxon>
        <taxon>Magnoliopsida</taxon>
        <taxon>Liliopsida</taxon>
        <taxon>Acoraceae</taxon>
        <taxon>Acorus</taxon>
    </lineage>
</organism>
<dbReference type="Proteomes" id="UP001179952">
    <property type="component" value="Unassembled WGS sequence"/>
</dbReference>
<comment type="caution">
    <text evidence="1">The sequence shown here is derived from an EMBL/GenBank/DDBJ whole genome shotgun (WGS) entry which is preliminary data.</text>
</comment>
<dbReference type="AlphaFoldDB" id="A0AAV9A0M5"/>
<protein>
    <recommendedName>
        <fullName evidence="3">Nuclease HARBI1</fullName>
    </recommendedName>
</protein>
<evidence type="ECO:0000313" key="1">
    <source>
        <dbReference type="EMBL" id="KAK1257440.1"/>
    </source>
</evidence>
<name>A0AAV9A0M5_ACOGR</name>
<keyword evidence="2" id="KW-1185">Reference proteome</keyword>
<proteinExistence type="predicted"/>
<dbReference type="EMBL" id="JAUJYN010000043">
    <property type="protein sequence ID" value="KAK1257440.1"/>
    <property type="molecule type" value="Genomic_DNA"/>
</dbReference>
<gene>
    <name evidence="1" type="ORF">QJS04_geneDACA011591</name>
</gene>
<dbReference type="PROSITE" id="PS51257">
    <property type="entry name" value="PROKAR_LIPOPROTEIN"/>
    <property type="match status" value="1"/>
</dbReference>